<evidence type="ECO:0000313" key="9">
    <source>
        <dbReference type="Proteomes" id="UP000594464"/>
    </source>
</evidence>
<reference evidence="9" key="1">
    <citation type="submission" date="2020-02" db="EMBL/GenBank/DDBJ databases">
        <title>Genomic and physiological characterization of two novel Nitrospinaceae genera.</title>
        <authorList>
            <person name="Mueller A.J."/>
            <person name="Jung M.-Y."/>
            <person name="Strachan C.R."/>
            <person name="Herbold C.W."/>
            <person name="Kirkegaard R.H."/>
            <person name="Daims H."/>
        </authorList>
    </citation>
    <scope>NUCLEOTIDE SEQUENCE [LARGE SCALE GENOMIC DNA]</scope>
</reference>
<dbReference type="HAMAP" id="MF_00445">
    <property type="entry name" value="NDH1_NuoN_1"/>
    <property type="match status" value="1"/>
</dbReference>
<evidence type="ECO:0000256" key="6">
    <source>
        <dbReference type="RuleBase" id="RU000320"/>
    </source>
</evidence>
<feature type="transmembrane region" description="Helical" evidence="5">
    <location>
        <begin position="404"/>
        <end position="421"/>
    </location>
</feature>
<keyword evidence="5" id="KW-1278">Translocase</keyword>
<feature type="transmembrane region" description="Helical" evidence="5">
    <location>
        <begin position="282"/>
        <end position="300"/>
    </location>
</feature>
<keyword evidence="5" id="KW-0874">Quinone</keyword>
<feature type="transmembrane region" description="Helical" evidence="5">
    <location>
        <begin position="190"/>
        <end position="210"/>
    </location>
</feature>
<dbReference type="EC" id="7.1.1.-" evidence="5"/>
<dbReference type="GO" id="GO:0048038">
    <property type="term" value="F:quinone binding"/>
    <property type="evidence" value="ECO:0007669"/>
    <property type="project" value="UniProtKB-KW"/>
</dbReference>
<feature type="transmembrane region" description="Helical" evidence="5">
    <location>
        <begin position="12"/>
        <end position="34"/>
    </location>
</feature>
<dbReference type="GO" id="GO:0042773">
    <property type="term" value="P:ATP synthesis coupled electron transport"/>
    <property type="evidence" value="ECO:0007669"/>
    <property type="project" value="InterPro"/>
</dbReference>
<dbReference type="InterPro" id="IPR010096">
    <property type="entry name" value="NADH-Q_OxRdtase_suN/2"/>
</dbReference>
<evidence type="ECO:0000313" key="8">
    <source>
        <dbReference type="EMBL" id="QPJ66625.1"/>
    </source>
</evidence>
<evidence type="ECO:0000256" key="4">
    <source>
        <dbReference type="ARBA" id="ARBA00023136"/>
    </source>
</evidence>
<evidence type="ECO:0000256" key="5">
    <source>
        <dbReference type="HAMAP-Rule" id="MF_00445"/>
    </source>
</evidence>
<dbReference type="PRINTS" id="PR01434">
    <property type="entry name" value="NADHDHGNASE5"/>
</dbReference>
<feature type="domain" description="NADH:quinone oxidoreductase/Mrp antiporter transmembrane" evidence="7">
    <location>
        <begin position="181"/>
        <end position="455"/>
    </location>
</feature>
<keyword evidence="5" id="KW-0830">Ubiquinone</keyword>
<feature type="transmembrane region" description="Helical" evidence="5">
    <location>
        <begin position="239"/>
        <end position="261"/>
    </location>
</feature>
<feature type="transmembrane region" description="Helical" evidence="5">
    <location>
        <begin position="441"/>
        <end position="462"/>
    </location>
</feature>
<keyword evidence="4 5" id="KW-0472">Membrane</keyword>
<feature type="transmembrane region" description="Helical" evidence="5">
    <location>
        <begin position="306"/>
        <end position="328"/>
    </location>
</feature>
<dbReference type="AlphaFoldDB" id="A0A7T0C519"/>
<evidence type="ECO:0000259" key="7">
    <source>
        <dbReference type="Pfam" id="PF00361"/>
    </source>
</evidence>
<comment type="similarity">
    <text evidence="5">Belongs to the complex I subunit 2 family.</text>
</comment>
<feature type="transmembrane region" description="Helical" evidence="5">
    <location>
        <begin position="85"/>
        <end position="105"/>
    </location>
</feature>
<keyword evidence="5" id="KW-0813">Transport</keyword>
<keyword evidence="2 5" id="KW-0812">Transmembrane</keyword>
<keyword evidence="5" id="KW-0520">NAD</keyword>
<keyword evidence="3 5" id="KW-1133">Transmembrane helix</keyword>
<protein>
    <recommendedName>
        <fullName evidence="5">NADH-quinone oxidoreductase subunit N</fullName>
        <ecNumber evidence="5">7.1.1.-</ecNumber>
    </recommendedName>
    <alternativeName>
        <fullName evidence="5">NADH dehydrogenase I subunit N</fullName>
    </alternativeName>
    <alternativeName>
        <fullName evidence="5">NDH-1 subunit N</fullName>
    </alternativeName>
</protein>
<evidence type="ECO:0000256" key="1">
    <source>
        <dbReference type="ARBA" id="ARBA00004127"/>
    </source>
</evidence>
<comment type="subunit">
    <text evidence="5">NDH-1 is composed of 14 different subunits. Subunits NuoA, H, J, K, L, M, N constitute the membrane sector of the complex.</text>
</comment>
<sequence>MEFEINFADMNWLALGPELTILATAFFLLMIGLNKQFNVNEYLSKAALGGLFIALFISIAVWVSAPTPSGNVDPGIFSNSLIHDRFSQIFNIIFLTMAMFAMLGSTRYPLADNENKAEYFSLVLMAVVGMMFLAKSGTLITAFVSLEVFSISLYILCGFSAKHGTGTESPSTAPPLSWATAASQESTVKYLLTGAFASAILVYGMALVYAGTGTTQIRLIGDLLHCEGLECGNPYSRNILVYIGLAMMFVGMGFKVSLVPFHSWTPDVYQGAPTPITGFMSVATKAAAFAFVARVFYIGFQDIQEVWMPILFGVSAITMLVGNIAAIYQNDLKRMLAYSGVAHAGYLLIGIVTNSQEGVASLMFYLAVYLFMNLGTFAVVFTLEGEGREGNSIYRFKGLAKRHPLLAAAMSLFMLSLAGFPPTAGFFGKLYLFIAAIEQGYTLLILAAVIATVISVYFYLRVIVMMYFHEEEGENTIVIHRGMAALITASSAAIILLGFFPSILMDIVRHSVPF</sequence>
<comment type="function">
    <text evidence="5">NDH-1 shuttles electrons from NADH, via FMN and iron-sulfur (Fe-S) centers, to quinones in the respiratory chain. The immediate electron acceptor for the enzyme in this species is believed to be ubiquinone. Couples the redox reaction to proton translocation (for every two electrons transferred, four hydrogen ions are translocated across the cytoplasmic membrane), and thus conserves the redox energy in a proton gradient.</text>
</comment>
<organism evidence="8 9">
    <name type="scientific">Candidatus Nitrohelix vancouverensis</name>
    <dbReference type="NCBI Taxonomy" id="2705534"/>
    <lineage>
        <taxon>Bacteria</taxon>
        <taxon>Pseudomonadati</taxon>
        <taxon>Nitrospinota/Tectimicrobiota group</taxon>
        <taxon>Nitrospinota</taxon>
        <taxon>Nitrospinia</taxon>
        <taxon>Nitrospinales</taxon>
        <taxon>Nitrospinaceae</taxon>
        <taxon>Candidatus Nitrohelix</taxon>
    </lineage>
</organism>
<dbReference type="NCBIfam" id="TIGR01770">
    <property type="entry name" value="NDH_I_N"/>
    <property type="match status" value="1"/>
</dbReference>
<name>A0A7T0C519_9BACT</name>
<comment type="catalytic activity">
    <reaction evidence="5">
        <text>a quinone + NADH + 5 H(+)(in) = a quinol + NAD(+) + 4 H(+)(out)</text>
        <dbReference type="Rhea" id="RHEA:57888"/>
        <dbReference type="ChEBI" id="CHEBI:15378"/>
        <dbReference type="ChEBI" id="CHEBI:24646"/>
        <dbReference type="ChEBI" id="CHEBI:57540"/>
        <dbReference type="ChEBI" id="CHEBI:57945"/>
        <dbReference type="ChEBI" id="CHEBI:132124"/>
    </reaction>
</comment>
<dbReference type="KEGG" id="nva:G3M78_14920"/>
<comment type="subcellular location">
    <subcellularLocation>
        <location evidence="5">Cell membrane</location>
        <topology evidence="5">Multi-pass membrane protein</topology>
    </subcellularLocation>
    <subcellularLocation>
        <location evidence="1">Endomembrane system</location>
        <topology evidence="1">Multi-pass membrane protein</topology>
    </subcellularLocation>
    <subcellularLocation>
        <location evidence="6">Membrane</location>
        <topology evidence="6">Multi-pass membrane protein</topology>
    </subcellularLocation>
</comment>
<gene>
    <name evidence="5" type="primary">nuoN</name>
    <name evidence="8" type="ORF">G3M78_14920</name>
</gene>
<feature type="transmembrane region" description="Helical" evidence="5">
    <location>
        <begin position="46"/>
        <end position="65"/>
    </location>
</feature>
<keyword evidence="5" id="KW-1003">Cell membrane</keyword>
<dbReference type="GO" id="GO:0008137">
    <property type="term" value="F:NADH dehydrogenase (ubiquinone) activity"/>
    <property type="evidence" value="ECO:0007669"/>
    <property type="project" value="InterPro"/>
</dbReference>
<evidence type="ECO:0000256" key="2">
    <source>
        <dbReference type="ARBA" id="ARBA00022692"/>
    </source>
</evidence>
<feature type="transmembrane region" description="Helical" evidence="5">
    <location>
        <begin position="359"/>
        <end position="383"/>
    </location>
</feature>
<dbReference type="InterPro" id="IPR001750">
    <property type="entry name" value="ND/Mrp_TM"/>
</dbReference>
<accession>A0A7T0C519</accession>
<dbReference type="Proteomes" id="UP000594464">
    <property type="component" value="Chromosome"/>
</dbReference>
<proteinExistence type="inferred from homology"/>
<dbReference type="Pfam" id="PF00361">
    <property type="entry name" value="Proton_antipo_M"/>
    <property type="match status" value="1"/>
</dbReference>
<feature type="transmembrane region" description="Helical" evidence="5">
    <location>
        <begin position="117"/>
        <end position="134"/>
    </location>
</feature>
<dbReference type="EMBL" id="CP048620">
    <property type="protein sequence ID" value="QPJ66625.1"/>
    <property type="molecule type" value="Genomic_DNA"/>
</dbReference>
<dbReference type="PANTHER" id="PTHR22773">
    <property type="entry name" value="NADH DEHYDROGENASE"/>
    <property type="match status" value="1"/>
</dbReference>
<dbReference type="GO" id="GO:0012505">
    <property type="term" value="C:endomembrane system"/>
    <property type="evidence" value="ECO:0007669"/>
    <property type="project" value="UniProtKB-SubCell"/>
</dbReference>
<evidence type="ECO:0000256" key="3">
    <source>
        <dbReference type="ARBA" id="ARBA00022989"/>
    </source>
</evidence>
<feature type="transmembrane region" description="Helical" evidence="5">
    <location>
        <begin position="483"/>
        <end position="504"/>
    </location>
</feature>
<dbReference type="GO" id="GO:0005886">
    <property type="term" value="C:plasma membrane"/>
    <property type="evidence" value="ECO:0007669"/>
    <property type="project" value="UniProtKB-SubCell"/>
</dbReference>
<dbReference type="GO" id="GO:0050136">
    <property type="term" value="F:NADH dehydrogenase (quinone) (non-electrogenic) activity"/>
    <property type="evidence" value="ECO:0007669"/>
    <property type="project" value="UniProtKB-UniRule"/>
</dbReference>